<dbReference type="EMBL" id="PNIL01000014">
    <property type="protein sequence ID" value="PMP68573.1"/>
    <property type="molecule type" value="Genomic_DNA"/>
</dbReference>
<dbReference type="Pfam" id="PF12706">
    <property type="entry name" value="Lactamase_B_2"/>
    <property type="match status" value="1"/>
</dbReference>
<feature type="domain" description="Metallo-beta-lactamase" evidence="1">
    <location>
        <begin position="22"/>
        <end position="216"/>
    </location>
</feature>
<sequence>MALIKFLGTAGARFVVAKQLRYSAGTVIKSKNATLILDPGPGTLLRLASARPKIPIETVNGVILTHIHLDHSTDANIIIDSITEGGLKKSGVLFTTDEALNSENRVILPFLKPYLEGIFTLKHKGIFEFKDIKFTSFKHNHTAETYGIRFEIEEKTVSFVVDTLFFNELLDYYKDSDYLILNVVRLSEKEGVMHLSISDVEKFIKYSNPKKVIMTHFGMTMLRANPEKVAESLSNKYGIEVIAAYDGLTVEF</sequence>
<name>A0A2J6WFN5_9BACT</name>
<organism evidence="2 3">
    <name type="scientific">Caldisericum exile</name>
    <dbReference type="NCBI Taxonomy" id="693075"/>
    <lineage>
        <taxon>Bacteria</taxon>
        <taxon>Pseudomonadati</taxon>
        <taxon>Caldisericota/Cryosericota group</taxon>
        <taxon>Caldisericota</taxon>
        <taxon>Caldisericia</taxon>
        <taxon>Caldisericales</taxon>
        <taxon>Caldisericaceae</taxon>
        <taxon>Caldisericum</taxon>
    </lineage>
</organism>
<dbReference type="CDD" id="cd07741">
    <property type="entry name" value="metallo-hydrolase-like_MBL-fold"/>
    <property type="match status" value="1"/>
</dbReference>
<evidence type="ECO:0000313" key="3">
    <source>
        <dbReference type="Proteomes" id="UP000237040"/>
    </source>
</evidence>
<dbReference type="GO" id="GO:0016787">
    <property type="term" value="F:hydrolase activity"/>
    <property type="evidence" value="ECO:0007669"/>
    <property type="project" value="UniProtKB-KW"/>
</dbReference>
<reference evidence="2 3" key="1">
    <citation type="submission" date="2018-01" db="EMBL/GenBank/DDBJ databases">
        <title>Metagenomic assembled genomes from two thermal pools in the Uzon Caldera, Kamchatka, Russia.</title>
        <authorList>
            <person name="Wilkins L."/>
            <person name="Ettinger C."/>
        </authorList>
    </citation>
    <scope>NUCLEOTIDE SEQUENCE [LARGE SCALE GENOMIC DNA]</scope>
    <source>
        <strain evidence="2">ZAV-07</strain>
    </source>
</reference>
<dbReference type="SMART" id="SM00849">
    <property type="entry name" value="Lactamase_B"/>
    <property type="match status" value="1"/>
</dbReference>
<dbReference type="AlphaFoldDB" id="A0A2J6WFN5"/>
<protein>
    <submittedName>
        <fullName evidence="2">MBL fold hydrolase</fullName>
    </submittedName>
</protein>
<gene>
    <name evidence="2" type="ORF">C0189_00890</name>
</gene>
<evidence type="ECO:0000259" key="1">
    <source>
        <dbReference type="SMART" id="SM00849"/>
    </source>
</evidence>
<evidence type="ECO:0000313" key="2">
    <source>
        <dbReference type="EMBL" id="PMP68573.1"/>
    </source>
</evidence>
<dbReference type="SUPFAM" id="SSF56281">
    <property type="entry name" value="Metallo-hydrolase/oxidoreductase"/>
    <property type="match status" value="1"/>
</dbReference>
<dbReference type="PANTHER" id="PTHR42663:SF6">
    <property type="entry name" value="HYDROLASE C777.06C-RELATED"/>
    <property type="match status" value="1"/>
</dbReference>
<comment type="caution">
    <text evidence="2">The sequence shown here is derived from an EMBL/GenBank/DDBJ whole genome shotgun (WGS) entry which is preliminary data.</text>
</comment>
<accession>A0A2J6WFN5</accession>
<dbReference type="Proteomes" id="UP000237040">
    <property type="component" value="Unassembled WGS sequence"/>
</dbReference>
<keyword evidence="2" id="KW-0378">Hydrolase</keyword>
<dbReference type="RefSeq" id="WP_424586968.1">
    <property type="nucleotide sequence ID" value="NZ_JBNAUB010000028.1"/>
</dbReference>
<dbReference type="InterPro" id="IPR001279">
    <property type="entry name" value="Metallo-B-lactamas"/>
</dbReference>
<proteinExistence type="predicted"/>
<dbReference type="PANTHER" id="PTHR42663">
    <property type="entry name" value="HYDROLASE C777.06C-RELATED-RELATED"/>
    <property type="match status" value="1"/>
</dbReference>
<dbReference type="InterPro" id="IPR036866">
    <property type="entry name" value="RibonucZ/Hydroxyglut_hydro"/>
</dbReference>
<dbReference type="Gene3D" id="3.60.15.10">
    <property type="entry name" value="Ribonuclease Z/Hydroxyacylglutathione hydrolase-like"/>
    <property type="match status" value="1"/>
</dbReference>